<evidence type="ECO:0000256" key="2">
    <source>
        <dbReference type="SAM" id="Phobius"/>
    </source>
</evidence>
<dbReference type="RefSeq" id="WP_118508728.1">
    <property type="nucleotide sequence ID" value="NZ_WMBC01000008.1"/>
</dbReference>
<dbReference type="AlphaFoldDB" id="A0A844GHT3"/>
<evidence type="ECO:0000313" key="5">
    <source>
        <dbReference type="EMBL" id="MTD61653.1"/>
    </source>
</evidence>
<gene>
    <name evidence="5" type="ORF">GKZ57_10395</name>
</gene>
<feature type="chain" id="PRO_5032358947" evidence="3">
    <location>
        <begin position="30"/>
        <end position="272"/>
    </location>
</feature>
<accession>A0A844GHT3</accession>
<keyword evidence="2" id="KW-1133">Transmembrane helix</keyword>
<keyword evidence="3" id="KW-0732">Signal</keyword>
<dbReference type="InterPro" id="IPR007621">
    <property type="entry name" value="TPM_dom"/>
</dbReference>
<feature type="transmembrane region" description="Helical" evidence="2">
    <location>
        <begin position="183"/>
        <end position="203"/>
    </location>
</feature>
<dbReference type="Proteomes" id="UP000437824">
    <property type="component" value="Unassembled WGS sequence"/>
</dbReference>
<comment type="caution">
    <text evidence="5">The sequence shown here is derived from an EMBL/GenBank/DDBJ whole genome shotgun (WGS) entry which is preliminary data.</text>
</comment>
<evidence type="ECO:0000313" key="6">
    <source>
        <dbReference type="Proteomes" id="UP000437824"/>
    </source>
</evidence>
<dbReference type="Pfam" id="PF04536">
    <property type="entry name" value="TPM_phosphatase"/>
    <property type="match status" value="1"/>
</dbReference>
<sequence>MKKKIIPVCLAAVMTVSCLFTVPAVESQAAETHPARLVDDGDLLSEQEEKRLESRLDQISEDYDCDVAVVTEESINGAEPMDYADDYFDYKGYGMGEDKSGILFLVTMSERKFWMSTHGDAIDTFTDSGLEYIQDQIKSDLSDGNYYDAFDSFASLCEEFIIQAEDGEPYDTGNMPQEPMSPVWILISLGIGLALALIITGTMRSQMKTVRMKPDAADYMKKNSLNLTRCGDMFLYNQVSRTAKPKEDSSGGGSSTHTSSSGETHGGSGGSF</sequence>
<dbReference type="Gene3D" id="3.10.310.50">
    <property type="match status" value="1"/>
</dbReference>
<reference evidence="5 6" key="1">
    <citation type="submission" date="2019-11" db="EMBL/GenBank/DDBJ databases">
        <title>Draft genome sequence of Blautia luti DSM 14534T, isolated from human stool.</title>
        <authorList>
            <person name="Ortiz R."/>
            <person name="Melis-Arcos F."/>
            <person name="Covarrubias P."/>
            <person name="Cardenas J.P."/>
            <person name="Perez-Donoso J."/>
            <person name="Almonacid D."/>
        </authorList>
    </citation>
    <scope>NUCLEOTIDE SEQUENCE [LARGE SCALE GENOMIC DNA]</scope>
    <source>
        <strain evidence="5 6">DSM 14534</strain>
    </source>
</reference>
<feature type="signal peptide" evidence="3">
    <location>
        <begin position="1"/>
        <end position="29"/>
    </location>
</feature>
<keyword evidence="2" id="KW-0812">Transmembrane</keyword>
<dbReference type="PROSITE" id="PS51257">
    <property type="entry name" value="PROKAR_LIPOPROTEIN"/>
    <property type="match status" value="1"/>
</dbReference>
<dbReference type="PANTHER" id="PTHR30373:SF2">
    <property type="entry name" value="UPF0603 PROTEIN YGCG"/>
    <property type="match status" value="1"/>
</dbReference>
<dbReference type="PANTHER" id="PTHR30373">
    <property type="entry name" value="UPF0603 PROTEIN YGCG"/>
    <property type="match status" value="1"/>
</dbReference>
<keyword evidence="2" id="KW-0472">Membrane</keyword>
<organism evidence="5 6">
    <name type="scientific">Blautia luti DSM 14534 = JCM 17040</name>
    <dbReference type="NCBI Taxonomy" id="649762"/>
    <lineage>
        <taxon>Bacteria</taxon>
        <taxon>Bacillati</taxon>
        <taxon>Bacillota</taxon>
        <taxon>Clostridia</taxon>
        <taxon>Lachnospirales</taxon>
        <taxon>Lachnospiraceae</taxon>
        <taxon>Blautia</taxon>
    </lineage>
</organism>
<proteinExistence type="predicted"/>
<feature type="domain" description="TPM" evidence="4">
    <location>
        <begin position="38"/>
        <end position="155"/>
    </location>
</feature>
<feature type="region of interest" description="Disordered" evidence="1">
    <location>
        <begin position="242"/>
        <end position="272"/>
    </location>
</feature>
<evidence type="ECO:0000256" key="1">
    <source>
        <dbReference type="SAM" id="MobiDB-lite"/>
    </source>
</evidence>
<evidence type="ECO:0000259" key="4">
    <source>
        <dbReference type="Pfam" id="PF04536"/>
    </source>
</evidence>
<protein>
    <submittedName>
        <fullName evidence="5">TPM domain-containing protein</fullName>
    </submittedName>
</protein>
<dbReference type="EMBL" id="WMBC01000008">
    <property type="protein sequence ID" value="MTD61653.1"/>
    <property type="molecule type" value="Genomic_DNA"/>
</dbReference>
<evidence type="ECO:0000256" key="3">
    <source>
        <dbReference type="SAM" id="SignalP"/>
    </source>
</evidence>
<name>A0A844GHT3_9FIRM</name>